<evidence type="ECO:0000313" key="6">
    <source>
        <dbReference type="Proteomes" id="UP000009145"/>
    </source>
</evidence>
<dbReference type="RefSeq" id="WP_014702738.1">
    <property type="nucleotide sequence ID" value="NC_017856.1"/>
</dbReference>
<dbReference type="Gene3D" id="1.10.3890.10">
    <property type="entry name" value="HflD-like"/>
    <property type="match status" value="1"/>
</dbReference>
<dbReference type="GO" id="GO:0005737">
    <property type="term" value="C:cytoplasm"/>
    <property type="evidence" value="ECO:0007669"/>
    <property type="project" value="UniProtKB-SubCell"/>
</dbReference>
<comment type="similarity">
    <text evidence="4">Belongs to the HflD family.</text>
</comment>
<evidence type="ECO:0000256" key="1">
    <source>
        <dbReference type="ARBA" id="ARBA00022475"/>
    </source>
</evidence>
<dbReference type="Proteomes" id="UP000009145">
    <property type="component" value="Chromosome"/>
</dbReference>
<proteinExistence type="inferred from homology"/>
<evidence type="ECO:0000256" key="4">
    <source>
        <dbReference type="HAMAP-Rule" id="MF_00695"/>
    </source>
</evidence>
<evidence type="ECO:0000313" key="5">
    <source>
        <dbReference type="EMBL" id="AFJ01288.1"/>
    </source>
</evidence>
<accession>I1YEE5</accession>
<dbReference type="InterPro" id="IPR035932">
    <property type="entry name" value="HflD-like_sf"/>
</dbReference>
<protein>
    <recommendedName>
        <fullName evidence="4">High frequency lysogenization protein HflD homolog</fullName>
    </recommendedName>
</protein>
<dbReference type="HAMAP" id="MF_00695">
    <property type="entry name" value="HflD_protein"/>
    <property type="match status" value="1"/>
</dbReference>
<dbReference type="SUPFAM" id="SSF101322">
    <property type="entry name" value="YcfC-like"/>
    <property type="match status" value="1"/>
</dbReference>
<keyword evidence="2 4" id="KW-0963">Cytoplasm</keyword>
<dbReference type="AlphaFoldDB" id="I1YEE5"/>
<organism evidence="5 6">
    <name type="scientific">Methylophaga frappieri (strain ATCC BAA-2434 / DSM 25690 / JAM7)</name>
    <dbReference type="NCBI Taxonomy" id="754477"/>
    <lineage>
        <taxon>Bacteria</taxon>
        <taxon>Pseudomonadati</taxon>
        <taxon>Pseudomonadota</taxon>
        <taxon>Gammaproteobacteria</taxon>
        <taxon>Thiotrichales</taxon>
        <taxon>Piscirickettsiaceae</taxon>
        <taxon>Methylophaga</taxon>
    </lineage>
</organism>
<dbReference type="STRING" id="754477.Q7C_107"/>
<gene>
    <name evidence="4" type="primary">hflD</name>
    <name evidence="5" type="ordered locus">Q7C_107</name>
</gene>
<dbReference type="PANTHER" id="PTHR38100:SF1">
    <property type="entry name" value="HIGH FREQUENCY LYSOGENIZATION PROTEIN HFLD"/>
    <property type="match status" value="1"/>
</dbReference>
<evidence type="ECO:0000256" key="2">
    <source>
        <dbReference type="ARBA" id="ARBA00022490"/>
    </source>
</evidence>
<keyword evidence="6" id="KW-1185">Reference proteome</keyword>
<keyword evidence="3 4" id="KW-0472">Membrane</keyword>
<dbReference type="NCBIfam" id="NF001246">
    <property type="entry name" value="PRK00218.1-2"/>
    <property type="match status" value="1"/>
</dbReference>
<dbReference type="Pfam" id="PF04356">
    <property type="entry name" value="DUF489"/>
    <property type="match status" value="1"/>
</dbReference>
<dbReference type="PATRIC" id="fig|754477.3.peg.106"/>
<dbReference type="EMBL" id="CP003380">
    <property type="protein sequence ID" value="AFJ01288.1"/>
    <property type="molecule type" value="Genomic_DNA"/>
</dbReference>
<keyword evidence="4" id="KW-0997">Cell inner membrane</keyword>
<reference evidence="5 6" key="1">
    <citation type="journal article" date="2012" name="J. Bacteriol.">
        <title>Complete genome sequences of Methylophaga sp. strain JAM1 and Methylophaga sp. strain JAM7.</title>
        <authorList>
            <person name="Villeneuve C."/>
            <person name="Martineau C."/>
            <person name="Mauffrey F."/>
            <person name="Villemur R."/>
        </authorList>
    </citation>
    <scope>NUCLEOTIDE SEQUENCE [LARGE SCALE GENOMIC DNA]</scope>
    <source>
        <strain evidence="5 6">JAM7</strain>
    </source>
</reference>
<sequence>MSQVDAYTDRALALAAVLQSVGLVQQIADTGQVNQDELSTLLQSLIAIEAENTAAVYGGVAKLQNGLRQLNQQLSKKKTPQDIILIRYSITLVHLERKLAKRPDMLATIRKEIEQLPQHLAYFDDITSPQVIARFAGIYERTISELSPRIQVLGEASHLQQPDNVNKVRALLLCGIRAAVLWRQKGGNRWQLMFASNKLLKASTALLQSL</sequence>
<dbReference type="KEGG" id="mec:Q7C_107"/>
<dbReference type="GO" id="GO:0005886">
    <property type="term" value="C:plasma membrane"/>
    <property type="evidence" value="ECO:0007669"/>
    <property type="project" value="UniProtKB-SubCell"/>
</dbReference>
<dbReference type="OrthoDB" id="9788031at2"/>
<name>I1YEE5_METFJ</name>
<keyword evidence="1 4" id="KW-1003">Cell membrane</keyword>
<dbReference type="InterPro" id="IPR007451">
    <property type="entry name" value="HflD"/>
</dbReference>
<dbReference type="eggNOG" id="COG2915">
    <property type="taxonomic scope" value="Bacteria"/>
</dbReference>
<dbReference type="HOGENOM" id="CLU_098920_0_0_6"/>
<comment type="subcellular location">
    <subcellularLocation>
        <location evidence="4">Cytoplasm</location>
    </subcellularLocation>
    <subcellularLocation>
        <location evidence="4">Cell inner membrane</location>
        <topology evidence="4">Peripheral membrane protein</topology>
        <orientation evidence="4">Cytoplasmic side</orientation>
    </subcellularLocation>
</comment>
<dbReference type="PANTHER" id="PTHR38100">
    <property type="entry name" value="HIGH FREQUENCY LYSOGENIZATION PROTEIN HFLD"/>
    <property type="match status" value="1"/>
</dbReference>
<evidence type="ECO:0000256" key="3">
    <source>
        <dbReference type="ARBA" id="ARBA00023136"/>
    </source>
</evidence>